<feature type="compositionally biased region" description="Low complexity" evidence="1">
    <location>
        <begin position="168"/>
        <end position="188"/>
    </location>
</feature>
<evidence type="ECO:0000256" key="1">
    <source>
        <dbReference type="SAM" id="MobiDB-lite"/>
    </source>
</evidence>
<feature type="compositionally biased region" description="Low complexity" evidence="1">
    <location>
        <begin position="1"/>
        <end position="25"/>
    </location>
</feature>
<reference evidence="3 4" key="1">
    <citation type="journal article" date="2011" name="Nat. Biotechnol.">
        <title>Comparative genomic analysis of the thermophilic biomass-degrading fungi Myceliophthora thermophila and Thielavia terrestris.</title>
        <authorList>
            <person name="Berka R.M."/>
            <person name="Grigoriev I.V."/>
            <person name="Otillar R."/>
            <person name="Salamov A."/>
            <person name="Grimwood J."/>
            <person name="Reid I."/>
            <person name="Ishmael N."/>
            <person name="John T."/>
            <person name="Darmond C."/>
            <person name="Moisan M.-C."/>
            <person name="Henrissat B."/>
            <person name="Coutinho P.M."/>
            <person name="Lombard V."/>
            <person name="Natvig D.O."/>
            <person name="Lindquist E."/>
            <person name="Schmutz J."/>
            <person name="Lucas S."/>
            <person name="Harris P."/>
            <person name="Powlowski J."/>
            <person name="Bellemare A."/>
            <person name="Taylor D."/>
            <person name="Butler G."/>
            <person name="de Vries R.P."/>
            <person name="Allijn I.E."/>
            <person name="van den Brink J."/>
            <person name="Ushinsky S."/>
            <person name="Storms R."/>
            <person name="Powell A.J."/>
            <person name="Paulsen I.T."/>
            <person name="Elbourne L.D.H."/>
            <person name="Baker S.E."/>
            <person name="Magnuson J."/>
            <person name="LaBoissiere S."/>
            <person name="Clutterbuck A.J."/>
            <person name="Martinez D."/>
            <person name="Wogulis M."/>
            <person name="de Leon A.L."/>
            <person name="Rey M.W."/>
            <person name="Tsang A."/>
        </authorList>
    </citation>
    <scope>NUCLEOTIDE SEQUENCE [LARGE SCALE GENOMIC DNA]</scope>
    <source>
        <strain evidence="4">ATCC 42464 / BCRC 31852 / DSM 1799</strain>
    </source>
</reference>
<dbReference type="STRING" id="573729.G2QGR8"/>
<gene>
    <name evidence="3" type="ORF">MYCTH_2306100</name>
</gene>
<feature type="domain" description="BTB" evidence="2">
    <location>
        <begin position="60"/>
        <end position="127"/>
    </location>
</feature>
<feature type="compositionally biased region" description="Acidic residues" evidence="1">
    <location>
        <begin position="218"/>
        <end position="240"/>
    </location>
</feature>
<dbReference type="Pfam" id="PF00651">
    <property type="entry name" value="BTB"/>
    <property type="match status" value="1"/>
</dbReference>
<evidence type="ECO:0000259" key="2">
    <source>
        <dbReference type="PROSITE" id="PS50097"/>
    </source>
</evidence>
<dbReference type="HOGENOM" id="CLU_057752_3_0_1"/>
<dbReference type="Gene3D" id="3.30.710.10">
    <property type="entry name" value="Potassium Channel Kv1.1, Chain A"/>
    <property type="match status" value="1"/>
</dbReference>
<dbReference type="eggNOG" id="ENOG502SQDU">
    <property type="taxonomic scope" value="Eukaryota"/>
</dbReference>
<dbReference type="PROSITE" id="PS50097">
    <property type="entry name" value="BTB"/>
    <property type="match status" value="1"/>
</dbReference>
<dbReference type="GeneID" id="11510225"/>
<dbReference type="InParanoid" id="G2QGR8"/>
<dbReference type="RefSeq" id="XP_003663875.1">
    <property type="nucleotide sequence ID" value="XM_003663827.1"/>
</dbReference>
<proteinExistence type="predicted"/>
<dbReference type="CDD" id="cd18186">
    <property type="entry name" value="BTB_POZ_ZBTB_KLHL-like"/>
    <property type="match status" value="1"/>
</dbReference>
<accession>G2QGR8</accession>
<dbReference type="EMBL" id="CP003005">
    <property type="protein sequence ID" value="AEO58630.1"/>
    <property type="molecule type" value="Genomic_DNA"/>
</dbReference>
<dbReference type="AlphaFoldDB" id="G2QGR8"/>
<feature type="region of interest" description="Disordered" evidence="1">
    <location>
        <begin position="1"/>
        <end position="29"/>
    </location>
</feature>
<keyword evidence="4" id="KW-1185">Reference proteome</keyword>
<sequence>MAPSEAEASQAAEQPASRSRSRASSVGAQYREGEYDTIEDVRTTSLYSALSGLLTSGKFSDMIVRCGGREFKAHRAIVCPQSSFFDRAITDGFSESTTGVVELPDDDPNVLERFLQFLYTGNYEDETILDWHKPAEVSMMTPEEVAELLAEVPGVSVTAPAAEQPLNDAASSSSAAAPPETAGAADTANPPPPGGNNDDDSDTEDGSYRSRLSNGEPGEPEEPAEEYNEFDAEDPEEDSSTDDHRSKDQINRRHSQLLRELGDSFAAERQLLNELRTRQSLFLPLRLYVMADKFDVPALKLLARDRFYRAAELAWREVECFPDVVDELYTTTPASDLAMREIVCRLVGCSIKDDEQRERMAPVMRKHGDFAVGVLNYFIESERHIWT</sequence>
<dbReference type="OrthoDB" id="1022638at2759"/>
<dbReference type="PANTHER" id="PTHR47843:SF5">
    <property type="entry name" value="BTB_POZ DOMAIN PROTEIN"/>
    <property type="match status" value="1"/>
</dbReference>
<name>G2QGR8_THET4</name>
<feature type="region of interest" description="Disordered" evidence="1">
    <location>
        <begin position="164"/>
        <end position="249"/>
    </location>
</feature>
<dbReference type="VEuPathDB" id="FungiDB:MYCTH_2306100"/>
<protein>
    <recommendedName>
        <fullName evidence="2">BTB domain-containing protein</fullName>
    </recommendedName>
</protein>
<dbReference type="InterPro" id="IPR011333">
    <property type="entry name" value="SKP1/BTB/POZ_sf"/>
</dbReference>
<dbReference type="SUPFAM" id="SSF54695">
    <property type="entry name" value="POZ domain"/>
    <property type="match status" value="1"/>
</dbReference>
<dbReference type="InterPro" id="IPR000210">
    <property type="entry name" value="BTB/POZ_dom"/>
</dbReference>
<dbReference type="PANTHER" id="PTHR47843">
    <property type="entry name" value="BTB DOMAIN-CONTAINING PROTEIN-RELATED"/>
    <property type="match status" value="1"/>
</dbReference>
<evidence type="ECO:0000313" key="3">
    <source>
        <dbReference type="EMBL" id="AEO58630.1"/>
    </source>
</evidence>
<evidence type="ECO:0000313" key="4">
    <source>
        <dbReference type="Proteomes" id="UP000007322"/>
    </source>
</evidence>
<dbReference type="OMA" id="GVMEYSI"/>
<organism evidence="3 4">
    <name type="scientific">Thermothelomyces thermophilus (strain ATCC 42464 / BCRC 31852 / DSM 1799)</name>
    <name type="common">Sporotrichum thermophile</name>
    <dbReference type="NCBI Taxonomy" id="573729"/>
    <lineage>
        <taxon>Eukaryota</taxon>
        <taxon>Fungi</taxon>
        <taxon>Dikarya</taxon>
        <taxon>Ascomycota</taxon>
        <taxon>Pezizomycotina</taxon>
        <taxon>Sordariomycetes</taxon>
        <taxon>Sordariomycetidae</taxon>
        <taxon>Sordariales</taxon>
        <taxon>Chaetomiaceae</taxon>
        <taxon>Thermothelomyces</taxon>
    </lineage>
</organism>
<dbReference type="Proteomes" id="UP000007322">
    <property type="component" value="Chromosome 4"/>
</dbReference>
<dbReference type="KEGG" id="mtm:MYCTH_2306100"/>